<sequence length="291" mass="32031">MKPMYKVLSSIALAGMIGTVSLAALPSSADAAKAKTEGSTTVTAPAETNKNKKAPAAVVKKVEQTLQKLTNKAYKLDKGSYLEGIGWDFNVLGTPFPSQLLVDLKGNIRSGHIQEDEISYFFEKNKLSYTQENISFEDVNEQDIKAAEEVFGKLDLPMGELNGAVLQHKGNHQILEFMYTNEDYGTWISVDQATHKVVGVNARALADDLFNKGQKAIDEYHKKMKKISIRQLQDSGVAQAELLLGLDLNGHMVKKEALPSDLVTFTKEGEPTVEGHFNSDGVFYSIQIVYN</sequence>
<proteinExistence type="predicted"/>
<feature type="chain" id="PRO_5043717385" description="FTP domain-containing protein" evidence="1">
    <location>
        <begin position="24"/>
        <end position="291"/>
    </location>
</feature>
<dbReference type="EMBL" id="CP159992">
    <property type="protein sequence ID" value="XCP94171.1"/>
    <property type="molecule type" value="Genomic_DNA"/>
</dbReference>
<gene>
    <name evidence="2" type="ORF">ABXS70_23810</name>
</gene>
<organism evidence="2">
    <name type="scientific">Paenibacillus sp. AN1007</name>
    <dbReference type="NCBI Taxonomy" id="3151385"/>
    <lineage>
        <taxon>Bacteria</taxon>
        <taxon>Bacillati</taxon>
        <taxon>Bacillota</taxon>
        <taxon>Bacilli</taxon>
        <taxon>Bacillales</taxon>
        <taxon>Paenibacillaceae</taxon>
        <taxon>Paenibacillus</taxon>
    </lineage>
</organism>
<dbReference type="RefSeq" id="WP_342553935.1">
    <property type="nucleotide sequence ID" value="NZ_CP159992.1"/>
</dbReference>
<reference evidence="2" key="1">
    <citation type="submission" date="2024-05" db="EMBL/GenBank/DDBJ databases">
        <title>Draft genome assemblies of 36 bacteria isolated from hibernating arctic ground squirrels.</title>
        <authorList>
            <person name="McKee H."/>
            <person name="Mullen L."/>
            <person name="Drown D.M."/>
            <person name="Duddleston K.N."/>
        </authorList>
    </citation>
    <scope>NUCLEOTIDE SEQUENCE</scope>
    <source>
        <strain evidence="2">AN1007</strain>
    </source>
</reference>
<evidence type="ECO:0000256" key="1">
    <source>
        <dbReference type="SAM" id="SignalP"/>
    </source>
</evidence>
<keyword evidence="1" id="KW-0732">Signal</keyword>
<evidence type="ECO:0000313" key="2">
    <source>
        <dbReference type="EMBL" id="XCP94171.1"/>
    </source>
</evidence>
<dbReference type="AlphaFoldDB" id="A0AAU8NCA0"/>
<feature type="signal peptide" evidence="1">
    <location>
        <begin position="1"/>
        <end position="23"/>
    </location>
</feature>
<protein>
    <recommendedName>
        <fullName evidence="3">FTP domain-containing protein</fullName>
    </recommendedName>
</protein>
<name>A0AAU8NCA0_9BACL</name>
<evidence type="ECO:0008006" key="3">
    <source>
        <dbReference type="Google" id="ProtNLM"/>
    </source>
</evidence>
<accession>A0AAU8NCA0</accession>